<feature type="domain" description="Sulfotransferase" evidence="3">
    <location>
        <begin position="59"/>
        <end position="322"/>
    </location>
</feature>
<dbReference type="GO" id="GO:0008146">
    <property type="term" value="F:sulfotransferase activity"/>
    <property type="evidence" value="ECO:0007669"/>
    <property type="project" value="InterPro"/>
</dbReference>
<comment type="similarity">
    <text evidence="1">Belongs to the sulfotransferase 1 family.</text>
</comment>
<evidence type="ECO:0000313" key="4">
    <source>
        <dbReference type="EMBL" id="CAH0389180.1"/>
    </source>
</evidence>
<dbReference type="KEGG" id="btab:109035036"/>
<dbReference type="InterPro" id="IPR027417">
    <property type="entry name" value="P-loop_NTPase"/>
</dbReference>
<organism evidence="4 5">
    <name type="scientific">Bemisia tabaci</name>
    <name type="common">Sweetpotato whitefly</name>
    <name type="synonym">Aleurodes tabaci</name>
    <dbReference type="NCBI Taxonomy" id="7038"/>
    <lineage>
        <taxon>Eukaryota</taxon>
        <taxon>Metazoa</taxon>
        <taxon>Ecdysozoa</taxon>
        <taxon>Arthropoda</taxon>
        <taxon>Hexapoda</taxon>
        <taxon>Insecta</taxon>
        <taxon>Pterygota</taxon>
        <taxon>Neoptera</taxon>
        <taxon>Paraneoptera</taxon>
        <taxon>Hemiptera</taxon>
        <taxon>Sternorrhyncha</taxon>
        <taxon>Aleyrodoidea</taxon>
        <taxon>Aleyrodidae</taxon>
        <taxon>Aleyrodinae</taxon>
        <taxon>Bemisia</taxon>
    </lineage>
</organism>
<dbReference type="EMBL" id="OU963865">
    <property type="protein sequence ID" value="CAH0389180.1"/>
    <property type="molecule type" value="Genomic_DNA"/>
</dbReference>
<dbReference type="PANTHER" id="PTHR11783">
    <property type="entry name" value="SULFOTRANSFERASE SULT"/>
    <property type="match status" value="1"/>
</dbReference>
<name>A0A9P0F4C7_BEMTA</name>
<dbReference type="AlphaFoldDB" id="A0A9P0F4C7"/>
<sequence>MEPISVEPLDDELSARIRGGCRPGLMPAAGIKVQPSGCCLPNEYQLYAERLRTFHVRHDDIWCISYPKCGTTWTQEMVWLLENNLDFETAKDKLLLERVPFFEAVSLVTQDFLVKDENEKDIFGDTIAFTHEQPSPRVIKTHLPARLLPLEIWTRKPKLIYVTRDPKDVAISYYHHHRLWNGYSGSYEDFIEGFLQDKLVYSPFWEHIAGYVKLSHLPNVLINSYEDMTNDLAGVIRRTAAFLGREYTESEVARLAEHLKFPSMKKNAAVNGEDFIVDLKEKHGMCKEDPDLSFVRKGKSGGFREAMPQHLIDRFDEWSRTKKIELGIQDLNLSQLT</sequence>
<gene>
    <name evidence="4" type="ORF">BEMITA_LOCUS8037</name>
</gene>
<dbReference type="InterPro" id="IPR000863">
    <property type="entry name" value="Sulfotransferase_dom"/>
</dbReference>
<dbReference type="Gene3D" id="3.40.50.300">
    <property type="entry name" value="P-loop containing nucleotide triphosphate hydrolases"/>
    <property type="match status" value="1"/>
</dbReference>
<dbReference type="SUPFAM" id="SSF52540">
    <property type="entry name" value="P-loop containing nucleoside triphosphate hydrolases"/>
    <property type="match status" value="1"/>
</dbReference>
<protein>
    <recommendedName>
        <fullName evidence="3">Sulfotransferase domain-containing protein</fullName>
    </recommendedName>
</protein>
<dbReference type="OrthoDB" id="205623at2759"/>
<accession>A0A9P0F4C7</accession>
<dbReference type="Pfam" id="PF00685">
    <property type="entry name" value="Sulfotransfer_1"/>
    <property type="match status" value="1"/>
</dbReference>
<dbReference type="Proteomes" id="UP001152759">
    <property type="component" value="Chromosome 4"/>
</dbReference>
<keyword evidence="2" id="KW-0808">Transferase</keyword>
<proteinExistence type="inferred from homology"/>
<keyword evidence="5" id="KW-1185">Reference proteome</keyword>
<evidence type="ECO:0000259" key="3">
    <source>
        <dbReference type="Pfam" id="PF00685"/>
    </source>
</evidence>
<reference evidence="4" key="1">
    <citation type="submission" date="2021-12" db="EMBL/GenBank/DDBJ databases">
        <authorList>
            <person name="King R."/>
        </authorList>
    </citation>
    <scope>NUCLEOTIDE SEQUENCE</scope>
</reference>
<evidence type="ECO:0000313" key="5">
    <source>
        <dbReference type="Proteomes" id="UP001152759"/>
    </source>
</evidence>
<evidence type="ECO:0000256" key="2">
    <source>
        <dbReference type="ARBA" id="ARBA00022679"/>
    </source>
</evidence>
<evidence type="ECO:0000256" key="1">
    <source>
        <dbReference type="ARBA" id="ARBA00005771"/>
    </source>
</evidence>